<dbReference type="AlphaFoldDB" id="A0A2K9BV24"/>
<evidence type="ECO:0000313" key="1">
    <source>
        <dbReference type="EMBL" id="AUF83570.1"/>
    </source>
</evidence>
<gene>
    <name evidence="1" type="ORF">CXP39_02030</name>
</gene>
<evidence type="ECO:0000313" key="2">
    <source>
        <dbReference type="Proteomes" id="UP000233419"/>
    </source>
</evidence>
<dbReference type="KEGG" id="msyr:CXP39_02030"/>
<name>A0A2K9BV24_9MOLU</name>
<dbReference type="Proteomes" id="UP000233419">
    <property type="component" value="Chromosome"/>
</dbReference>
<reference evidence="1 2" key="1">
    <citation type="submission" date="2017-12" db="EMBL/GenBank/DDBJ databases">
        <title>Mesoplasma syrphidae YJS, Complete Genome.</title>
        <authorList>
            <person name="Knight T.F."/>
            <person name="Citino T."/>
            <person name="Rubinstein R."/>
            <person name="Neuschaefer Z."/>
        </authorList>
    </citation>
    <scope>NUCLEOTIDE SEQUENCE [LARGE SCALE GENOMIC DNA]</scope>
    <source>
        <strain evidence="1 2">YJS</strain>
    </source>
</reference>
<dbReference type="OrthoDB" id="9868085at2"/>
<accession>A0A2K9BV24</accession>
<keyword evidence="2" id="KW-1185">Reference proteome</keyword>
<protein>
    <submittedName>
        <fullName evidence="1">Uncharacterized protein</fullName>
    </submittedName>
</protein>
<dbReference type="EMBL" id="CP025257">
    <property type="protein sequence ID" value="AUF83570.1"/>
    <property type="molecule type" value="Genomic_DNA"/>
</dbReference>
<proteinExistence type="predicted"/>
<dbReference type="RefSeq" id="WP_027048079.1">
    <property type="nucleotide sequence ID" value="NZ_CP025257.1"/>
</dbReference>
<sequence>MNFKEFINSQIIEITAAKLFEKGLAIKRDFANAALTNTNPMLSTFIPSEVDIDLFLGEINSDLGVIRDTDELLTYLKLNSVDSSKLFSDGANFLAGIMSQGAGTNGMTKSILKLQFGSEFKIQAQQIEKIQSIIPKLGDQENLATLDLEDVNYLLSSLLTEDLEQLRVFLTNNPNDAEKVSPNFTTIQTAKGWDIKMHAAETIKEYFTEFKEPNFLGDFGNLTGGLESLKDSNFKQDVEKYVSITNTVNSLVVLVSMCKKIYEKIEEAAN</sequence>
<organism evidence="1 2">
    <name type="scientific">Mesoplasma syrphidae</name>
    <dbReference type="NCBI Taxonomy" id="225999"/>
    <lineage>
        <taxon>Bacteria</taxon>
        <taxon>Bacillati</taxon>
        <taxon>Mycoplasmatota</taxon>
        <taxon>Mollicutes</taxon>
        <taxon>Entomoplasmatales</taxon>
        <taxon>Entomoplasmataceae</taxon>
        <taxon>Mesoplasma</taxon>
    </lineage>
</organism>